<evidence type="ECO:0000313" key="4">
    <source>
        <dbReference type="Proteomes" id="UP000187486"/>
    </source>
</evidence>
<gene>
    <name evidence="3" type="ORF">BS329_09645</name>
</gene>
<reference evidence="3 4" key="1">
    <citation type="submission" date="2016-01" db="EMBL/GenBank/DDBJ databases">
        <title>Amycolatopsis coloradensis genome sequencing and assembly.</title>
        <authorList>
            <person name="Mayilraj S."/>
        </authorList>
    </citation>
    <scope>NUCLEOTIDE SEQUENCE [LARGE SCALE GENOMIC DNA]</scope>
    <source>
        <strain evidence="3 4">DSM 44225</strain>
    </source>
</reference>
<keyword evidence="2" id="KW-0812">Transmembrane</keyword>
<name>A0A1R0KVM2_9PSEU</name>
<evidence type="ECO:0000256" key="2">
    <source>
        <dbReference type="SAM" id="Phobius"/>
    </source>
</evidence>
<feature type="compositionally biased region" description="Basic and acidic residues" evidence="1">
    <location>
        <begin position="146"/>
        <end position="166"/>
    </location>
</feature>
<dbReference type="EMBL" id="MQUQ01000005">
    <property type="protein sequence ID" value="OLZ53089.1"/>
    <property type="molecule type" value="Genomic_DNA"/>
</dbReference>
<dbReference type="Proteomes" id="UP000187486">
    <property type="component" value="Unassembled WGS sequence"/>
</dbReference>
<feature type="compositionally biased region" description="Low complexity" evidence="1">
    <location>
        <begin position="168"/>
        <end position="177"/>
    </location>
</feature>
<comment type="caution">
    <text evidence="3">The sequence shown here is derived from an EMBL/GenBank/DDBJ whole genome shotgun (WGS) entry which is preliminary data.</text>
</comment>
<keyword evidence="2" id="KW-0472">Membrane</keyword>
<evidence type="ECO:0000256" key="1">
    <source>
        <dbReference type="SAM" id="MobiDB-lite"/>
    </source>
</evidence>
<keyword evidence="4" id="KW-1185">Reference proteome</keyword>
<dbReference type="STRING" id="76021.BS329_09645"/>
<organism evidence="3 4">
    <name type="scientific">Amycolatopsis coloradensis</name>
    <dbReference type="NCBI Taxonomy" id="76021"/>
    <lineage>
        <taxon>Bacteria</taxon>
        <taxon>Bacillati</taxon>
        <taxon>Actinomycetota</taxon>
        <taxon>Actinomycetes</taxon>
        <taxon>Pseudonocardiales</taxon>
        <taxon>Pseudonocardiaceae</taxon>
        <taxon>Amycolatopsis</taxon>
    </lineage>
</organism>
<evidence type="ECO:0000313" key="3">
    <source>
        <dbReference type="EMBL" id="OLZ53089.1"/>
    </source>
</evidence>
<feature type="region of interest" description="Disordered" evidence="1">
    <location>
        <begin position="146"/>
        <end position="192"/>
    </location>
</feature>
<proteinExistence type="predicted"/>
<accession>A0A1R0KVM2</accession>
<keyword evidence="2" id="KW-1133">Transmembrane helix</keyword>
<dbReference type="AlphaFoldDB" id="A0A1R0KVM2"/>
<sequence length="192" mass="21202">MTAVAITILTAGAVIVLWWRATAGLTGADLVKARLDALKIGLSIGVGSGGVVALYLAWRRQHSTEASLAHQERTADDARTDAVERRITEMYLKAAELLGSEKAPVRLSGLYALERLAQDNKSQRQTIVNVFCAYLRMSYDLPVEKDRDEGASAEQRELYREPREGAGTRSPTRRPTPAQRPPQPQLRHRLLG</sequence>
<protein>
    <submittedName>
        <fullName evidence="3">Uncharacterized protein</fullName>
    </submittedName>
</protein>
<feature type="transmembrane region" description="Helical" evidence="2">
    <location>
        <begin position="37"/>
        <end position="58"/>
    </location>
</feature>